<dbReference type="InterPro" id="IPR050092">
    <property type="entry name" value="RNase_H"/>
</dbReference>
<gene>
    <name evidence="11" type="primary">rnhA</name>
    <name evidence="14" type="ORF">J2S42_008014</name>
</gene>
<evidence type="ECO:0000256" key="4">
    <source>
        <dbReference type="ARBA" id="ARBA00011245"/>
    </source>
</evidence>
<name>A0AAE3W8R7_9ACTN</name>
<dbReference type="NCBIfam" id="NF001236">
    <property type="entry name" value="PRK00203.1"/>
    <property type="match status" value="1"/>
</dbReference>
<keyword evidence="15" id="KW-1185">Reference proteome</keyword>
<keyword evidence="9 11" id="KW-0378">Hydrolase</keyword>
<comment type="function">
    <text evidence="2 11">Endonuclease that specifically degrades the RNA of RNA-DNA hybrids.</text>
</comment>
<comment type="subcellular location">
    <subcellularLocation>
        <location evidence="11">Cytoplasm</location>
    </subcellularLocation>
</comment>
<dbReference type="HAMAP" id="MF_00042">
    <property type="entry name" value="RNase_H"/>
    <property type="match status" value="1"/>
</dbReference>
<dbReference type="InterPro" id="IPR002156">
    <property type="entry name" value="RNaseH_domain"/>
</dbReference>
<keyword evidence="10 11" id="KW-0460">Magnesium</keyword>
<comment type="similarity">
    <text evidence="3 11">Belongs to the RNase H family.</text>
</comment>
<comment type="cofactor">
    <cofactor evidence="11">
        <name>Mg(2+)</name>
        <dbReference type="ChEBI" id="CHEBI:18420"/>
    </cofactor>
    <text evidence="11">Binds 1 Mg(2+) ion per subunit. May bind a second metal ion at a regulatory site, or after substrate binding.</text>
</comment>
<dbReference type="InterPro" id="IPR012337">
    <property type="entry name" value="RNaseH-like_sf"/>
</dbReference>
<keyword evidence="7 11" id="KW-0479">Metal-binding</keyword>
<evidence type="ECO:0000313" key="14">
    <source>
        <dbReference type="EMBL" id="MDQ0371345.1"/>
    </source>
</evidence>
<dbReference type="PROSITE" id="PS50879">
    <property type="entry name" value="RNASE_H_1"/>
    <property type="match status" value="1"/>
</dbReference>
<dbReference type="CDD" id="cd09278">
    <property type="entry name" value="RNase_HI_prokaryote_like"/>
    <property type="match status" value="1"/>
</dbReference>
<feature type="binding site" evidence="11">
    <location>
        <position position="70"/>
    </location>
    <ligand>
        <name>Mg(2+)</name>
        <dbReference type="ChEBI" id="CHEBI:18420"/>
        <label>1</label>
    </ligand>
</feature>
<dbReference type="GO" id="GO:0004523">
    <property type="term" value="F:RNA-DNA hybrid ribonuclease activity"/>
    <property type="evidence" value="ECO:0007669"/>
    <property type="project" value="UniProtKB-UniRule"/>
</dbReference>
<evidence type="ECO:0000256" key="1">
    <source>
        <dbReference type="ARBA" id="ARBA00000077"/>
    </source>
</evidence>
<feature type="region of interest" description="Disordered" evidence="12">
    <location>
        <begin position="147"/>
        <end position="172"/>
    </location>
</feature>
<sequence length="172" mass="18951">MTIVEIFTDGACRRNPGPGGWGALLRYGAHEREMCGGEAGETTNNRMELMAPIAALETLTRPSEVHIHTDSTYVRNGITSWIKGWKRNGWQTKDKKPVKNADLWQRLDEACKRHTIEWHWVKGHAGHVENERADRLAAKGLAEAVANDHRADPPAPLGSRAATDPGALFPAG</sequence>
<evidence type="ECO:0000256" key="9">
    <source>
        <dbReference type="ARBA" id="ARBA00022801"/>
    </source>
</evidence>
<dbReference type="Proteomes" id="UP001240236">
    <property type="component" value="Unassembled WGS sequence"/>
</dbReference>
<feature type="binding site" evidence="11">
    <location>
        <position position="134"/>
    </location>
    <ligand>
        <name>Mg(2+)</name>
        <dbReference type="ChEBI" id="CHEBI:18420"/>
        <label>2</label>
    </ligand>
</feature>
<evidence type="ECO:0000256" key="5">
    <source>
        <dbReference type="ARBA" id="ARBA00012180"/>
    </source>
</evidence>
<dbReference type="GO" id="GO:0003676">
    <property type="term" value="F:nucleic acid binding"/>
    <property type="evidence" value="ECO:0007669"/>
    <property type="project" value="InterPro"/>
</dbReference>
<dbReference type="GO" id="GO:0043137">
    <property type="term" value="P:DNA replication, removal of RNA primer"/>
    <property type="evidence" value="ECO:0007669"/>
    <property type="project" value="TreeGrafter"/>
</dbReference>
<dbReference type="Pfam" id="PF00075">
    <property type="entry name" value="RNase_H"/>
    <property type="match status" value="1"/>
</dbReference>
<comment type="catalytic activity">
    <reaction evidence="1 11">
        <text>Endonucleolytic cleavage to 5'-phosphomonoester.</text>
        <dbReference type="EC" id="3.1.26.4"/>
    </reaction>
</comment>
<dbReference type="GO" id="GO:0000287">
    <property type="term" value="F:magnesium ion binding"/>
    <property type="evidence" value="ECO:0007669"/>
    <property type="project" value="UniProtKB-UniRule"/>
</dbReference>
<organism evidence="14 15">
    <name type="scientific">Catenuloplanes indicus</name>
    <dbReference type="NCBI Taxonomy" id="137267"/>
    <lineage>
        <taxon>Bacteria</taxon>
        <taxon>Bacillati</taxon>
        <taxon>Actinomycetota</taxon>
        <taxon>Actinomycetes</taxon>
        <taxon>Micromonosporales</taxon>
        <taxon>Micromonosporaceae</taxon>
        <taxon>Catenuloplanes</taxon>
    </lineage>
</organism>
<evidence type="ECO:0000256" key="8">
    <source>
        <dbReference type="ARBA" id="ARBA00022759"/>
    </source>
</evidence>
<evidence type="ECO:0000256" key="3">
    <source>
        <dbReference type="ARBA" id="ARBA00005300"/>
    </source>
</evidence>
<feature type="binding site" evidence="11">
    <location>
        <position position="9"/>
    </location>
    <ligand>
        <name>Mg(2+)</name>
        <dbReference type="ChEBI" id="CHEBI:18420"/>
        <label>1</label>
    </ligand>
</feature>
<evidence type="ECO:0000259" key="13">
    <source>
        <dbReference type="PROSITE" id="PS50879"/>
    </source>
</evidence>
<evidence type="ECO:0000256" key="10">
    <source>
        <dbReference type="ARBA" id="ARBA00022842"/>
    </source>
</evidence>
<feature type="domain" description="RNase H type-1" evidence="13">
    <location>
        <begin position="1"/>
        <end position="142"/>
    </location>
</feature>
<dbReference type="EMBL" id="JAUSUZ010000001">
    <property type="protein sequence ID" value="MDQ0371345.1"/>
    <property type="molecule type" value="Genomic_DNA"/>
</dbReference>
<comment type="subunit">
    <text evidence="4 11">Monomer.</text>
</comment>
<evidence type="ECO:0000256" key="6">
    <source>
        <dbReference type="ARBA" id="ARBA00022722"/>
    </source>
</evidence>
<proteinExistence type="inferred from homology"/>
<reference evidence="14 15" key="1">
    <citation type="submission" date="2023-07" db="EMBL/GenBank/DDBJ databases">
        <title>Sequencing the genomes of 1000 actinobacteria strains.</title>
        <authorList>
            <person name="Klenk H.-P."/>
        </authorList>
    </citation>
    <scope>NUCLEOTIDE SEQUENCE [LARGE SCALE GENOMIC DNA]</scope>
    <source>
        <strain evidence="14 15">DSM 44709</strain>
    </source>
</reference>
<dbReference type="GO" id="GO:0005737">
    <property type="term" value="C:cytoplasm"/>
    <property type="evidence" value="ECO:0007669"/>
    <property type="project" value="UniProtKB-SubCell"/>
</dbReference>
<dbReference type="Gene3D" id="3.30.420.10">
    <property type="entry name" value="Ribonuclease H-like superfamily/Ribonuclease H"/>
    <property type="match status" value="1"/>
</dbReference>
<dbReference type="InterPro" id="IPR022892">
    <property type="entry name" value="RNaseHI"/>
</dbReference>
<keyword evidence="11" id="KW-0963">Cytoplasm</keyword>
<feature type="binding site" evidence="11">
    <location>
        <position position="48"/>
    </location>
    <ligand>
        <name>Mg(2+)</name>
        <dbReference type="ChEBI" id="CHEBI:18420"/>
        <label>1</label>
    </ligand>
</feature>
<dbReference type="PANTHER" id="PTHR10642">
    <property type="entry name" value="RIBONUCLEASE H1"/>
    <property type="match status" value="1"/>
</dbReference>
<keyword evidence="6 11" id="KW-0540">Nuclease</keyword>
<dbReference type="PANTHER" id="PTHR10642:SF26">
    <property type="entry name" value="RIBONUCLEASE H1"/>
    <property type="match status" value="1"/>
</dbReference>
<evidence type="ECO:0000313" key="15">
    <source>
        <dbReference type="Proteomes" id="UP001240236"/>
    </source>
</evidence>
<dbReference type="RefSeq" id="WP_307248046.1">
    <property type="nucleotide sequence ID" value="NZ_JAUSUZ010000001.1"/>
</dbReference>
<keyword evidence="8 11" id="KW-0255">Endonuclease</keyword>
<evidence type="ECO:0000256" key="2">
    <source>
        <dbReference type="ARBA" id="ARBA00004065"/>
    </source>
</evidence>
<dbReference type="InterPro" id="IPR036397">
    <property type="entry name" value="RNaseH_sf"/>
</dbReference>
<dbReference type="FunFam" id="3.30.420.10:FF:000089">
    <property type="entry name" value="Ribonuclease H"/>
    <property type="match status" value="1"/>
</dbReference>
<dbReference type="SUPFAM" id="SSF53098">
    <property type="entry name" value="Ribonuclease H-like"/>
    <property type="match status" value="1"/>
</dbReference>
<comment type="caution">
    <text evidence="14">The sequence shown here is derived from an EMBL/GenBank/DDBJ whole genome shotgun (WGS) entry which is preliminary data.</text>
</comment>
<dbReference type="AlphaFoldDB" id="A0AAE3W8R7"/>
<evidence type="ECO:0000256" key="7">
    <source>
        <dbReference type="ARBA" id="ARBA00022723"/>
    </source>
</evidence>
<accession>A0AAE3W8R7</accession>
<evidence type="ECO:0000256" key="12">
    <source>
        <dbReference type="SAM" id="MobiDB-lite"/>
    </source>
</evidence>
<dbReference type="EC" id="3.1.26.4" evidence="5 11"/>
<evidence type="ECO:0000256" key="11">
    <source>
        <dbReference type="HAMAP-Rule" id="MF_00042"/>
    </source>
</evidence>
<protein>
    <recommendedName>
        <fullName evidence="5 11">Ribonuclease H</fullName>
        <shortName evidence="11">RNase H</shortName>
        <ecNumber evidence="5 11">3.1.26.4</ecNumber>
    </recommendedName>
</protein>
<feature type="binding site" evidence="11">
    <location>
        <position position="9"/>
    </location>
    <ligand>
        <name>Mg(2+)</name>
        <dbReference type="ChEBI" id="CHEBI:18420"/>
        <label>2</label>
    </ligand>
</feature>